<dbReference type="Pfam" id="PF13481">
    <property type="entry name" value="AAA_25"/>
    <property type="match status" value="1"/>
</dbReference>
<organism evidence="2">
    <name type="scientific">Symploca sp. SIO1C4</name>
    <dbReference type="NCBI Taxonomy" id="2607765"/>
    <lineage>
        <taxon>Bacteria</taxon>
        <taxon>Bacillati</taxon>
        <taxon>Cyanobacteriota</taxon>
        <taxon>Cyanophyceae</taxon>
        <taxon>Coleofasciculales</taxon>
        <taxon>Coleofasciculaceae</taxon>
        <taxon>Symploca</taxon>
    </lineage>
</organism>
<evidence type="ECO:0000256" key="1">
    <source>
        <dbReference type="SAM" id="MobiDB-lite"/>
    </source>
</evidence>
<comment type="caution">
    <text evidence="2">The sequence shown here is derived from an EMBL/GenBank/DDBJ whole genome shotgun (WGS) entry which is preliminary data.</text>
</comment>
<protein>
    <submittedName>
        <fullName evidence="2">AAA family ATPase</fullName>
    </submittedName>
</protein>
<name>A0A6B3NHX8_9CYAN</name>
<proteinExistence type="predicted"/>
<dbReference type="EMBL" id="JAAHFQ010000793">
    <property type="protein sequence ID" value="NER31357.1"/>
    <property type="molecule type" value="Genomic_DNA"/>
</dbReference>
<accession>A0A6B3NHX8</accession>
<feature type="compositionally biased region" description="Polar residues" evidence="1">
    <location>
        <begin position="497"/>
        <end position="517"/>
    </location>
</feature>
<feature type="region of interest" description="Disordered" evidence="1">
    <location>
        <begin position="479"/>
        <end position="560"/>
    </location>
</feature>
<dbReference type="SUPFAM" id="SSF52540">
    <property type="entry name" value="P-loop containing nucleoside triphosphate hydrolases"/>
    <property type="match status" value="1"/>
</dbReference>
<reference evidence="2" key="1">
    <citation type="submission" date="2019-11" db="EMBL/GenBank/DDBJ databases">
        <title>Genomic insights into an expanded diversity of filamentous marine cyanobacteria reveals the extraordinary biosynthetic potential of Moorea and Okeania.</title>
        <authorList>
            <person name="Ferreira Leao T."/>
            <person name="Wang M."/>
            <person name="Moss N."/>
            <person name="Da Silva R."/>
            <person name="Sanders J."/>
            <person name="Nurk S."/>
            <person name="Gurevich A."/>
            <person name="Humphrey G."/>
            <person name="Reher R."/>
            <person name="Zhu Q."/>
            <person name="Belda-Ferre P."/>
            <person name="Glukhov E."/>
            <person name="Rex R."/>
            <person name="Dorrestein P.C."/>
            <person name="Knight R."/>
            <person name="Pevzner P."/>
            <person name="Gerwick W.H."/>
            <person name="Gerwick L."/>
        </authorList>
    </citation>
    <scope>NUCLEOTIDE SEQUENCE</scope>
    <source>
        <strain evidence="2">SIO1C4</strain>
    </source>
</reference>
<feature type="region of interest" description="Disordered" evidence="1">
    <location>
        <begin position="572"/>
        <end position="591"/>
    </location>
</feature>
<dbReference type="InterPro" id="IPR027417">
    <property type="entry name" value="P-loop_NTPase"/>
</dbReference>
<feature type="compositionally biased region" description="Polar residues" evidence="1">
    <location>
        <begin position="526"/>
        <end position="550"/>
    </location>
</feature>
<dbReference type="Gene3D" id="3.40.50.300">
    <property type="entry name" value="P-loop containing nucleotide triphosphate hydrolases"/>
    <property type="match status" value="1"/>
</dbReference>
<gene>
    <name evidence="2" type="ORF">F6J89_28010</name>
</gene>
<feature type="compositionally biased region" description="Polar residues" evidence="1">
    <location>
        <begin position="572"/>
        <end position="582"/>
    </location>
</feature>
<dbReference type="AlphaFoldDB" id="A0A6B3NHX8"/>
<sequence length="813" mass="88952">MLPPKLFQPTLWTLHQIDAVNLQPFVKAGVCKEDQTEGDHIIAIGGVTTFEGEYTGMSELYVRKLAHRLISRGGTVYVGTGAIPNTGNFEHDAYLIINHALPYRQWLSSLLSSPLTLDTAFELVEELLANDTIDQVEKIIELEHLRSRAAMSERSWEKKVINTLQRKIDAQNSTQTTIAKFYRGRDFLRVESAGLEWLIPGLIPQQGVTLLAGAPGAGKTTLIIDLLSSLILGEEFLGEASINRGRALLVSADEQICFTQDKLIDRGIGLHCDDYGVITDWDISQWDFLVKLIKQEKPTLVAIDSFCSIVDDPRFDENGKGAASLLKKFDKLSQSLNLPIVLLHHCNESKEKKGIAKIRGFSGIAAAASSVLILNEPVAGVAKLECPKVRGNEKDIVFSLVLNRETGRFKVVDGGDPAALKSLAQKVLEFFGTLAEGVRIEIDEILQAVGVSNRGSLYKAIERLVRRGQLVKRPNHLDGRRKVFGLPKPPACDHKLSSSTHSDAATVSNQGAHNSPPQGLDANPNLLDSSTPTDNLACVSNKSAQHQSQPPLDPTPHLLFTSTQADDGVCVSNKSAQHQSQPPLDPHSNLVDTSTQADEFACVSNKSPQHQSQQGLDPTFNLLDTTIKPQLTASVSNQGVQHLPPPEHDAAEHLLFYPTPTTDTPTEHLSVDEIQKGSCLVIVDELGNHKEYEVIGIDAKSFFHLRLMNVLGGQQTSLWTIGELVDAGAYLKQKPPLLHPDPCLVPGAYAITLSQTSVCILSIDGEKACCLEVNGKKAFYHLLDLIKGSKKAFLAQCRRYQQLFGGNHEPEFS</sequence>
<evidence type="ECO:0000313" key="2">
    <source>
        <dbReference type="EMBL" id="NER31357.1"/>
    </source>
</evidence>